<dbReference type="EMBL" id="JAYMYQ010000008">
    <property type="protein sequence ID" value="KAK7316193.1"/>
    <property type="molecule type" value="Genomic_DNA"/>
</dbReference>
<proteinExistence type="predicted"/>
<accession>A0AAN9KH33</accession>
<protein>
    <submittedName>
        <fullName evidence="1">Uncharacterized protein</fullName>
    </submittedName>
</protein>
<dbReference type="Proteomes" id="UP001367508">
    <property type="component" value="Unassembled WGS sequence"/>
</dbReference>
<name>A0AAN9KH33_CANGL</name>
<keyword evidence="2" id="KW-1185">Reference proteome</keyword>
<organism evidence="1 2">
    <name type="scientific">Canavalia gladiata</name>
    <name type="common">Sword bean</name>
    <name type="synonym">Dolichos gladiatus</name>
    <dbReference type="NCBI Taxonomy" id="3824"/>
    <lineage>
        <taxon>Eukaryota</taxon>
        <taxon>Viridiplantae</taxon>
        <taxon>Streptophyta</taxon>
        <taxon>Embryophyta</taxon>
        <taxon>Tracheophyta</taxon>
        <taxon>Spermatophyta</taxon>
        <taxon>Magnoliopsida</taxon>
        <taxon>eudicotyledons</taxon>
        <taxon>Gunneridae</taxon>
        <taxon>Pentapetalae</taxon>
        <taxon>rosids</taxon>
        <taxon>fabids</taxon>
        <taxon>Fabales</taxon>
        <taxon>Fabaceae</taxon>
        <taxon>Papilionoideae</taxon>
        <taxon>50 kb inversion clade</taxon>
        <taxon>NPAAA clade</taxon>
        <taxon>indigoferoid/millettioid clade</taxon>
        <taxon>Phaseoleae</taxon>
        <taxon>Canavalia</taxon>
    </lineage>
</organism>
<evidence type="ECO:0000313" key="1">
    <source>
        <dbReference type="EMBL" id="KAK7316193.1"/>
    </source>
</evidence>
<comment type="caution">
    <text evidence="1">The sequence shown here is derived from an EMBL/GenBank/DDBJ whole genome shotgun (WGS) entry which is preliminary data.</text>
</comment>
<gene>
    <name evidence="1" type="ORF">VNO77_35014</name>
</gene>
<evidence type="ECO:0000313" key="2">
    <source>
        <dbReference type="Proteomes" id="UP001367508"/>
    </source>
</evidence>
<reference evidence="1 2" key="1">
    <citation type="submission" date="2024-01" db="EMBL/GenBank/DDBJ databases">
        <title>The genomes of 5 underutilized Papilionoideae crops provide insights into root nodulation and disease resistanc.</title>
        <authorList>
            <person name="Jiang F."/>
        </authorList>
    </citation>
    <scope>NUCLEOTIDE SEQUENCE [LARGE SCALE GENOMIC DNA]</scope>
    <source>
        <strain evidence="1">LVBAO_FW01</strain>
        <tissue evidence="1">Leaves</tissue>
    </source>
</reference>
<sequence>MYAFGSITGVSLLHTTCGTPNYVAPVLGEDVQVSLDDVQVVFNDIEDQYVAEWSEITNMGPLIMNAFEMIALSQG</sequence>
<dbReference type="AlphaFoldDB" id="A0AAN9KH33"/>